<dbReference type="EMBL" id="JABAIL010000003">
    <property type="protein sequence ID" value="NLR91668.1"/>
    <property type="molecule type" value="Genomic_DNA"/>
</dbReference>
<evidence type="ECO:0000313" key="2">
    <source>
        <dbReference type="Proteomes" id="UP000585050"/>
    </source>
</evidence>
<gene>
    <name evidence="1" type="ORF">HGP29_10650</name>
</gene>
<dbReference type="AlphaFoldDB" id="A0A7X8XVU2"/>
<keyword evidence="2" id="KW-1185">Reference proteome</keyword>
<sequence length="45" mass="5338">MIELYWNLGEYISKKCTLDNWRTNVVKQLSQYISKSIHNNKGFSS</sequence>
<organism evidence="1 2">
    <name type="scientific">Flammeovirga agarivorans</name>
    <dbReference type="NCBI Taxonomy" id="2726742"/>
    <lineage>
        <taxon>Bacteria</taxon>
        <taxon>Pseudomonadati</taxon>
        <taxon>Bacteroidota</taxon>
        <taxon>Cytophagia</taxon>
        <taxon>Cytophagales</taxon>
        <taxon>Flammeovirgaceae</taxon>
        <taxon>Flammeovirga</taxon>
    </lineage>
</organism>
<comment type="caution">
    <text evidence="1">The sequence shown here is derived from an EMBL/GenBank/DDBJ whole genome shotgun (WGS) entry which is preliminary data.</text>
</comment>
<evidence type="ECO:0000313" key="1">
    <source>
        <dbReference type="EMBL" id="NLR91668.1"/>
    </source>
</evidence>
<reference evidence="1 2" key="1">
    <citation type="submission" date="2020-04" db="EMBL/GenBank/DDBJ databases">
        <title>Flammeovirga sp. SR4, a novel species isolated from seawater.</title>
        <authorList>
            <person name="Wang X."/>
        </authorList>
    </citation>
    <scope>NUCLEOTIDE SEQUENCE [LARGE SCALE GENOMIC DNA]</scope>
    <source>
        <strain evidence="1 2">SR4</strain>
    </source>
</reference>
<name>A0A7X8XVU2_9BACT</name>
<accession>A0A7X8XVU2</accession>
<protein>
    <submittedName>
        <fullName evidence="1">DUF1016 domain-containing protein</fullName>
    </submittedName>
</protein>
<dbReference type="Proteomes" id="UP000585050">
    <property type="component" value="Unassembled WGS sequence"/>
</dbReference>
<proteinExistence type="predicted"/>